<keyword evidence="1" id="KW-0812">Transmembrane</keyword>
<feature type="transmembrane region" description="Helical" evidence="1">
    <location>
        <begin position="363"/>
        <end position="383"/>
    </location>
</feature>
<feature type="transmembrane region" description="Helical" evidence="1">
    <location>
        <begin position="245"/>
        <end position="264"/>
    </location>
</feature>
<feature type="transmembrane region" description="Helical" evidence="1">
    <location>
        <begin position="98"/>
        <end position="120"/>
    </location>
</feature>
<feature type="transmembrane region" description="Helical" evidence="1">
    <location>
        <begin position="6"/>
        <end position="28"/>
    </location>
</feature>
<dbReference type="InterPro" id="IPR045723">
    <property type="entry name" value="DUF6077"/>
</dbReference>
<keyword evidence="1" id="KW-0472">Membrane</keyword>
<feature type="transmembrane region" description="Helical" evidence="1">
    <location>
        <begin position="40"/>
        <end position="64"/>
    </location>
</feature>
<dbReference type="Proteomes" id="UP000295184">
    <property type="component" value="Unassembled WGS sequence"/>
</dbReference>
<evidence type="ECO:0008006" key="4">
    <source>
        <dbReference type="Google" id="ProtNLM"/>
    </source>
</evidence>
<dbReference type="RefSeq" id="WP_058964228.1">
    <property type="nucleotide sequence ID" value="NZ_CABKVM010000016.1"/>
</dbReference>
<gene>
    <name evidence="2" type="ORF">EDD77_101222</name>
</gene>
<feature type="transmembrane region" description="Helical" evidence="1">
    <location>
        <begin position="215"/>
        <end position="233"/>
    </location>
</feature>
<evidence type="ECO:0000256" key="1">
    <source>
        <dbReference type="SAM" id="Phobius"/>
    </source>
</evidence>
<feature type="transmembrane region" description="Helical" evidence="1">
    <location>
        <begin position="271"/>
        <end position="288"/>
    </location>
</feature>
<feature type="transmembrane region" description="Helical" evidence="1">
    <location>
        <begin position="390"/>
        <end position="414"/>
    </location>
</feature>
<dbReference type="AlphaFoldDB" id="A0A4R1R807"/>
<feature type="transmembrane region" description="Helical" evidence="1">
    <location>
        <begin position="294"/>
        <end position="310"/>
    </location>
</feature>
<feature type="transmembrane region" description="Helical" evidence="1">
    <location>
        <begin position="452"/>
        <end position="470"/>
    </location>
</feature>
<organism evidence="2 3">
    <name type="scientific">Allofournierella massiliensis</name>
    <dbReference type="NCBI Taxonomy" id="1650663"/>
    <lineage>
        <taxon>Bacteria</taxon>
        <taxon>Bacillati</taxon>
        <taxon>Bacillota</taxon>
        <taxon>Clostridia</taxon>
        <taxon>Eubacteriales</taxon>
        <taxon>Oscillospiraceae</taxon>
        <taxon>Allofournierella</taxon>
    </lineage>
</organism>
<dbReference type="EMBL" id="SLUM01000001">
    <property type="protein sequence ID" value="TCL61766.1"/>
    <property type="molecule type" value="Genomic_DNA"/>
</dbReference>
<feature type="transmembrane region" description="Helical" evidence="1">
    <location>
        <begin position="70"/>
        <end position="86"/>
    </location>
</feature>
<protein>
    <recommendedName>
        <fullName evidence="4">Dolichyl-phosphate-mannose-protein mannosyltransferase</fullName>
    </recommendedName>
</protein>
<feature type="transmembrane region" description="Helical" evidence="1">
    <location>
        <begin position="426"/>
        <end position="445"/>
    </location>
</feature>
<dbReference type="STRING" id="1650663.GCA_001486665_01829"/>
<reference evidence="2 3" key="1">
    <citation type="submission" date="2019-03" db="EMBL/GenBank/DDBJ databases">
        <title>Genomic Encyclopedia of Type Strains, Phase IV (KMG-IV): sequencing the most valuable type-strain genomes for metagenomic binning, comparative biology and taxonomic classification.</title>
        <authorList>
            <person name="Goeker M."/>
        </authorList>
    </citation>
    <scope>NUCLEOTIDE SEQUENCE [LARGE SCALE GENOMIC DNA]</scope>
    <source>
        <strain evidence="2 3">DSM 100451</strain>
    </source>
</reference>
<evidence type="ECO:0000313" key="2">
    <source>
        <dbReference type="EMBL" id="TCL61766.1"/>
    </source>
</evidence>
<feature type="transmembrane region" description="Helical" evidence="1">
    <location>
        <begin position="183"/>
        <end position="203"/>
    </location>
</feature>
<dbReference type="OrthoDB" id="1827913at2"/>
<keyword evidence="1" id="KW-1133">Transmembrane helix</keyword>
<name>A0A4R1R807_9FIRM</name>
<proteinExistence type="predicted"/>
<dbReference type="Pfam" id="PF19554">
    <property type="entry name" value="DUF6077"/>
    <property type="match status" value="1"/>
</dbReference>
<sequence>MAGFSIIFVAKTIVLWILFSIVFVPFGARISKLLLLETNPLSNLALGFLANLALVQSIGWAFVAFRWSNIIFRAFVLALLIAEFLWSYRDFSFSFKPLLKWILLVTVPLVTIAAITLILYRSDADDSFYVSNVTLFQSSNILNAYDSSFGDPELGTVPMYDFETWEAWIAVFAWLFRIDGASMMHTVLLPFLLAVSCGAYLFLGEILFSGNKIRAALFYCLLMICFLMDGYAVYSPGSFLLSRLWQGKAVYLHVILPLMTGFLLLSLRKRIRFHSLFLLSCILAGIALNPTSLYILGFQALAMTIGICFLEKSPRKLVGLLPSIGVIGFFTLAIYFRTRSFSGQIEAASQTGSSFVFEWFMRYWGSGFVIFLLYLAAAVFLWFRSNEMLRLYFIITPLILFLLVWNPLCGNFIAQTVTKTPSYWRVFWLIPASPALVCTVILIVARFHSRRWLSLFLGILVLVLPGKFMFTQENGFILSENVQKVPSEVLTFQQTLFANSSTPLVLGNYDFSTTLRQVYPQIQLVVSRDQYILDLFAYRGRQQEADERMLLIQFANGSDVDPAEALRILSRYGVDFVVLAQNNPYLNYLQANGWFPAQQSESHVLLTSAPA</sequence>
<feature type="transmembrane region" description="Helical" evidence="1">
    <location>
        <begin position="317"/>
        <end position="336"/>
    </location>
</feature>
<evidence type="ECO:0000313" key="3">
    <source>
        <dbReference type="Proteomes" id="UP000295184"/>
    </source>
</evidence>
<accession>A0A4R1R807</accession>
<comment type="caution">
    <text evidence="2">The sequence shown here is derived from an EMBL/GenBank/DDBJ whole genome shotgun (WGS) entry which is preliminary data.</text>
</comment>